<keyword evidence="4" id="KW-1185">Reference proteome</keyword>
<sequence>MASKSLSAEGAIALATLVATVIIAPVGWFLNHWYTRGNQSQNYPEDLIERGLYQMLTRMNAGLGGGQVLDQEEESTHLEVSEDIELDEQTIEAPAE</sequence>
<keyword evidence="2" id="KW-0472">Membrane</keyword>
<feature type="transmembrane region" description="Helical" evidence="2">
    <location>
        <begin position="12"/>
        <end position="30"/>
    </location>
</feature>
<keyword evidence="2" id="KW-0812">Transmembrane</keyword>
<dbReference type="EMBL" id="NHZQ01000003">
    <property type="protein sequence ID" value="PSK60581.1"/>
    <property type="molecule type" value="Genomic_DNA"/>
</dbReference>
<dbReference type="AlphaFoldDB" id="A0A2P8AJF4"/>
<gene>
    <name evidence="3" type="ORF">B9Z65_731</name>
</gene>
<reference evidence="3 4" key="1">
    <citation type="submission" date="2017-05" db="EMBL/GenBank/DDBJ databases">
        <title>Draft genome sequence of Elsinoe australis.</title>
        <authorList>
            <person name="Cheng Q."/>
        </authorList>
    </citation>
    <scope>NUCLEOTIDE SEQUENCE [LARGE SCALE GENOMIC DNA]</scope>
    <source>
        <strain evidence="3 4">NL1</strain>
    </source>
</reference>
<accession>A0A2P8AJF4</accession>
<proteinExistence type="predicted"/>
<feature type="region of interest" description="Disordered" evidence="1">
    <location>
        <begin position="72"/>
        <end position="96"/>
    </location>
</feature>
<evidence type="ECO:0000256" key="2">
    <source>
        <dbReference type="SAM" id="Phobius"/>
    </source>
</evidence>
<name>A0A2P8AJF4_9PEZI</name>
<protein>
    <submittedName>
        <fullName evidence="3">Uncharacterized protein</fullName>
    </submittedName>
</protein>
<dbReference type="Proteomes" id="UP000243723">
    <property type="component" value="Unassembled WGS sequence"/>
</dbReference>
<evidence type="ECO:0000313" key="3">
    <source>
        <dbReference type="EMBL" id="PSK60581.1"/>
    </source>
</evidence>
<feature type="compositionally biased region" description="Acidic residues" evidence="1">
    <location>
        <begin position="81"/>
        <end position="96"/>
    </location>
</feature>
<keyword evidence="2" id="KW-1133">Transmembrane helix</keyword>
<organism evidence="3 4">
    <name type="scientific">Elsinoe australis</name>
    <dbReference type="NCBI Taxonomy" id="40998"/>
    <lineage>
        <taxon>Eukaryota</taxon>
        <taxon>Fungi</taxon>
        <taxon>Dikarya</taxon>
        <taxon>Ascomycota</taxon>
        <taxon>Pezizomycotina</taxon>
        <taxon>Dothideomycetes</taxon>
        <taxon>Dothideomycetidae</taxon>
        <taxon>Myriangiales</taxon>
        <taxon>Elsinoaceae</taxon>
        <taxon>Elsinoe</taxon>
    </lineage>
</organism>
<comment type="caution">
    <text evidence="3">The sequence shown here is derived from an EMBL/GenBank/DDBJ whole genome shotgun (WGS) entry which is preliminary data.</text>
</comment>
<evidence type="ECO:0000256" key="1">
    <source>
        <dbReference type="SAM" id="MobiDB-lite"/>
    </source>
</evidence>
<evidence type="ECO:0000313" key="4">
    <source>
        <dbReference type="Proteomes" id="UP000243723"/>
    </source>
</evidence>